<proteinExistence type="predicted"/>
<dbReference type="EMBL" id="CAJJDN010000098">
    <property type="protein sequence ID" value="CAD8111529.1"/>
    <property type="molecule type" value="Genomic_DNA"/>
</dbReference>
<protein>
    <submittedName>
        <fullName evidence="1">Uncharacterized protein</fullName>
    </submittedName>
</protein>
<evidence type="ECO:0000313" key="2">
    <source>
        <dbReference type="Proteomes" id="UP000692954"/>
    </source>
</evidence>
<accession>A0A8S1Q7N2</accession>
<name>A0A8S1Q7N2_9CILI</name>
<keyword evidence="2" id="KW-1185">Reference proteome</keyword>
<organism evidence="1 2">
    <name type="scientific">Paramecium sonneborni</name>
    <dbReference type="NCBI Taxonomy" id="65129"/>
    <lineage>
        <taxon>Eukaryota</taxon>
        <taxon>Sar</taxon>
        <taxon>Alveolata</taxon>
        <taxon>Ciliophora</taxon>
        <taxon>Intramacronucleata</taxon>
        <taxon>Oligohymenophorea</taxon>
        <taxon>Peniculida</taxon>
        <taxon>Parameciidae</taxon>
        <taxon>Paramecium</taxon>
    </lineage>
</organism>
<sequence length="627" mass="75527">MISIESNQIGSNSDQSTFKQRDQKIMMILNQLTLQNITFPKILNFLKFSDTRKIVHIKKNESLLKQLLKIQESQQQQPNTLEMTEQEIIVKQLKLLQLHNISIDDEIFKSNSFFNFYYKMYDASKFSNFNHQNILDYIQNLLQNTPKINYITEDYRYFIYFKAQIIAIGMAIRNRIPLVSLLLCTRLYMNKKQQLFCLEFSIFKEIFKELYSKRQLSNLNYLLNIDQLINNDILKLTEMQSYSDKVFTEYEDILKENNFTLFQQNLDLIYEKKHYLINQLKEIIHSQQFKQLYSDLKKFHLQIEYADQFYQTLNKIIQFCNGAEYPIMKFNSIAIPQFIKKYFFKNHERKELNSQQLVESLLTINKVLSEMIKYKFPFPPIISYLNLKDPNSLNILNITKEFVIECQENQIFLLFLSQVHYNFQTISKSKIYSRTFYNQQLQKQDFDQWEIVIKMLEIIEEYQSLMINDIEMRINEDDTKSNIQAYLIYPKEQIINYLGQYEKISKLLKNLLSLQNKELINVKYDNENLKNQLQEKIKKIISQVESESYLKRKLGRPPGTKNIQMKKKFRLDKLNEIDSSDFKIQIKNNNNFSTLECYNDEEVIIYKKRKMYQTEQMLMQDIEKFLV</sequence>
<dbReference type="AlphaFoldDB" id="A0A8S1Q7N2"/>
<gene>
    <name evidence="1" type="ORF">PSON_ATCC_30995.1.T0980120</name>
</gene>
<dbReference type="OrthoDB" id="293297at2759"/>
<comment type="caution">
    <text evidence="1">The sequence shown here is derived from an EMBL/GenBank/DDBJ whole genome shotgun (WGS) entry which is preliminary data.</text>
</comment>
<evidence type="ECO:0000313" key="1">
    <source>
        <dbReference type="EMBL" id="CAD8111529.1"/>
    </source>
</evidence>
<reference evidence="1" key="1">
    <citation type="submission" date="2021-01" db="EMBL/GenBank/DDBJ databases">
        <authorList>
            <consortium name="Genoscope - CEA"/>
            <person name="William W."/>
        </authorList>
    </citation>
    <scope>NUCLEOTIDE SEQUENCE</scope>
</reference>
<dbReference type="Proteomes" id="UP000692954">
    <property type="component" value="Unassembled WGS sequence"/>
</dbReference>